<evidence type="ECO:0000313" key="2">
    <source>
        <dbReference type="EMBL" id="CAG5932344.1"/>
    </source>
</evidence>
<dbReference type="Proteomes" id="UP000677803">
    <property type="component" value="Unassembled WGS sequence"/>
</dbReference>
<feature type="region of interest" description="Disordered" evidence="1">
    <location>
        <begin position="233"/>
        <end position="293"/>
    </location>
</feature>
<reference evidence="2" key="1">
    <citation type="submission" date="2021-05" db="EMBL/GenBank/DDBJ databases">
        <authorList>
            <person name="Tigano A."/>
        </authorList>
    </citation>
    <scope>NUCLEOTIDE SEQUENCE</scope>
</reference>
<accession>A0A8S4B599</accession>
<feature type="compositionally biased region" description="Basic and acidic residues" evidence="1">
    <location>
        <begin position="244"/>
        <end position="253"/>
    </location>
</feature>
<dbReference type="InterPro" id="IPR012677">
    <property type="entry name" value="Nucleotide-bd_a/b_plait_sf"/>
</dbReference>
<feature type="compositionally biased region" description="Basic and acidic residues" evidence="1">
    <location>
        <begin position="217"/>
        <end position="228"/>
    </location>
</feature>
<dbReference type="AlphaFoldDB" id="A0A8S4B599"/>
<keyword evidence="3" id="KW-1185">Reference proteome</keyword>
<name>A0A8S4B599_9TELE</name>
<evidence type="ECO:0000313" key="3">
    <source>
        <dbReference type="Proteomes" id="UP000677803"/>
    </source>
</evidence>
<dbReference type="Gene3D" id="3.30.70.330">
    <property type="match status" value="1"/>
</dbReference>
<dbReference type="PANTHER" id="PTHR15225">
    <property type="entry name" value="INTERFERON-INDUCED PROTEIN 35/NMI N-MYC/STAT INTERACTING PROTEIN"/>
    <property type="match status" value="1"/>
</dbReference>
<evidence type="ECO:0000256" key="1">
    <source>
        <dbReference type="SAM" id="MobiDB-lite"/>
    </source>
</evidence>
<sequence length="457" mass="51012">MESHGLDGSRTVVVSGVPDVLPTGRIIDKLTIHFQSGRRSHGGDVELVTYPTNMDGVAFVTFFQPKVLICITSGILDDRPVLTLSDAETVLRKEEQMMIDHEFAEDYRLTVFPFSTDSDQARLIERLRSTHRSIRFRSGPDQRKVSIEGPFSAVRSLRRDLIQRASRLKLSAQAAAIQPRPASPFPDAKQEAASFDGLSEEDPRLCLEAGDGEKEEEMSTKYRSERRQVVGAEGRSAFSGLKMPPEDQRERTTSLEQSSGFGGISASRPTEENRLGSLTREPPQSGIKEESPYSEKHSEDIWVDSYTFRYIEKFHRQEMEKCLVGVDVAIKSPEGRDLVGISLSEQIPSRPGSGLLQAALESLNVLFQVMLSSLRVHEMFYSKAEQQQLARVCREQSALFTDVLVQFEESCVKFIGPIIKAGVCAPKPRSKAFPTYRARHITGPPHLYGIMGFMGVL</sequence>
<dbReference type="OrthoDB" id="9948435at2759"/>
<dbReference type="EMBL" id="CAJRST010015557">
    <property type="protein sequence ID" value="CAG5932344.1"/>
    <property type="molecule type" value="Genomic_DNA"/>
</dbReference>
<comment type="caution">
    <text evidence="2">The sequence shown here is derived from an EMBL/GenBank/DDBJ whole genome shotgun (WGS) entry which is preliminary data.</text>
</comment>
<dbReference type="PANTHER" id="PTHR15225:SF8">
    <property type="entry name" value="RNA-BINDING PROTEIN 43"/>
    <property type="match status" value="1"/>
</dbReference>
<feature type="region of interest" description="Disordered" evidence="1">
    <location>
        <begin position="173"/>
        <end position="202"/>
    </location>
</feature>
<proteinExistence type="predicted"/>
<gene>
    <name evidence="2" type="ORF">MMEN_LOCUS13332</name>
</gene>
<protein>
    <submittedName>
        <fullName evidence="2">(Atlantic silverside) hypothetical protein</fullName>
    </submittedName>
</protein>
<feature type="region of interest" description="Disordered" evidence="1">
    <location>
        <begin position="209"/>
        <end position="228"/>
    </location>
</feature>
<organism evidence="2 3">
    <name type="scientific">Menidia menidia</name>
    <name type="common">Atlantic silverside</name>
    <dbReference type="NCBI Taxonomy" id="238744"/>
    <lineage>
        <taxon>Eukaryota</taxon>
        <taxon>Metazoa</taxon>
        <taxon>Chordata</taxon>
        <taxon>Craniata</taxon>
        <taxon>Vertebrata</taxon>
        <taxon>Euteleostomi</taxon>
        <taxon>Actinopterygii</taxon>
        <taxon>Neopterygii</taxon>
        <taxon>Teleostei</taxon>
        <taxon>Neoteleostei</taxon>
        <taxon>Acanthomorphata</taxon>
        <taxon>Ovalentaria</taxon>
        <taxon>Atherinomorphae</taxon>
        <taxon>Atheriniformes</taxon>
        <taxon>Atherinopsidae</taxon>
        <taxon>Menidiinae</taxon>
        <taxon>Menidia</taxon>
    </lineage>
</organism>